<keyword evidence="3" id="KW-0574">Periplasm</keyword>
<dbReference type="AlphaFoldDB" id="A0A1H6Z086"/>
<proteinExistence type="predicted"/>
<evidence type="ECO:0000256" key="2">
    <source>
        <dbReference type="ARBA" id="ARBA00004418"/>
    </source>
</evidence>
<accession>A0A1H6Z086</accession>
<dbReference type="InterPro" id="IPR012902">
    <property type="entry name" value="N_methyl_site"/>
</dbReference>
<dbReference type="PROSITE" id="PS00409">
    <property type="entry name" value="PROKAR_NTER_METHYL"/>
    <property type="match status" value="1"/>
</dbReference>
<evidence type="ECO:0000313" key="6">
    <source>
        <dbReference type="EMBL" id="SEJ44787.1"/>
    </source>
</evidence>
<dbReference type="NCBIfam" id="TIGR02532">
    <property type="entry name" value="IV_pilin_GFxxxE"/>
    <property type="match status" value="1"/>
</dbReference>
<evidence type="ECO:0000256" key="3">
    <source>
        <dbReference type="ARBA" id="ARBA00022764"/>
    </source>
</evidence>
<sequence>MKRGRENSGFTLVELLIAMAISGVIIMAVLSWQLSSTDASIRSNALVQSLSELNDLTGYVGDRVRSAHAIRLDGFTVNSATASNAGKCDSTTPCLGILVLDEKYDSSTGNTEKVWKRIIYRMEKRSDWSSTDANKTKNDWADKDENKIMILREYRSTCKVGEVSCDPIAFKEGFSTLPAFSNMQPSLVADFLTSTDQAGTAIVPFAKTGSAVELKFQYKQPVQGKATYLPRTGPYTLTVQARNAN</sequence>
<dbReference type="GO" id="GO:0042597">
    <property type="term" value="C:periplasmic space"/>
    <property type="evidence" value="ECO:0007669"/>
    <property type="project" value="UniProtKB-SubCell"/>
</dbReference>
<organism evidence="6 7">
    <name type="scientific">Deinococcus reticulitermitis</name>
    <dbReference type="NCBI Taxonomy" id="856736"/>
    <lineage>
        <taxon>Bacteria</taxon>
        <taxon>Thermotogati</taxon>
        <taxon>Deinococcota</taxon>
        <taxon>Deinococci</taxon>
        <taxon>Deinococcales</taxon>
        <taxon>Deinococcaceae</taxon>
        <taxon>Deinococcus</taxon>
    </lineage>
</organism>
<evidence type="ECO:0000313" key="7">
    <source>
        <dbReference type="Proteomes" id="UP000199223"/>
    </source>
</evidence>
<dbReference type="RefSeq" id="WP_092264590.1">
    <property type="nucleotide sequence ID" value="NZ_FNZA01000008.1"/>
</dbReference>
<keyword evidence="7" id="KW-1185">Reference proteome</keyword>
<dbReference type="EMBL" id="FNZA01000008">
    <property type="protein sequence ID" value="SEJ44787.1"/>
    <property type="molecule type" value="Genomic_DNA"/>
</dbReference>
<reference evidence="7" key="1">
    <citation type="submission" date="2016-10" db="EMBL/GenBank/DDBJ databases">
        <authorList>
            <person name="Varghese N."/>
            <person name="Submissions S."/>
        </authorList>
    </citation>
    <scope>NUCLEOTIDE SEQUENCE [LARGE SCALE GENOMIC DNA]</scope>
    <source>
        <strain evidence="7">CGMCC 1.10218</strain>
    </source>
</reference>
<name>A0A1H6Z086_9DEIO</name>
<feature type="transmembrane region" description="Helical" evidence="5">
    <location>
        <begin position="12"/>
        <end position="34"/>
    </location>
</feature>
<dbReference type="Proteomes" id="UP000199223">
    <property type="component" value="Unassembled WGS sequence"/>
</dbReference>
<dbReference type="Pfam" id="PF07963">
    <property type="entry name" value="N_methyl"/>
    <property type="match status" value="1"/>
</dbReference>
<keyword evidence="5" id="KW-0472">Membrane</keyword>
<dbReference type="OrthoDB" id="67683at2"/>
<evidence type="ECO:0000256" key="4">
    <source>
        <dbReference type="ARBA" id="ARBA00023237"/>
    </source>
</evidence>
<keyword evidence="4" id="KW-0998">Cell outer membrane</keyword>
<dbReference type="STRING" id="856736.SAMN04488058_10874"/>
<dbReference type="GO" id="GO:0009279">
    <property type="term" value="C:cell outer membrane"/>
    <property type="evidence" value="ECO:0007669"/>
    <property type="project" value="UniProtKB-SubCell"/>
</dbReference>
<dbReference type="SUPFAM" id="SSF54523">
    <property type="entry name" value="Pili subunits"/>
    <property type="match status" value="1"/>
</dbReference>
<comment type="subcellular location">
    <subcellularLocation>
        <location evidence="1">Cell outer membrane</location>
        <topology evidence="1">Single-pass membrane protein</topology>
    </subcellularLocation>
    <subcellularLocation>
        <location evidence="2">Periplasm</location>
    </subcellularLocation>
</comment>
<dbReference type="InterPro" id="IPR045584">
    <property type="entry name" value="Pilin-like"/>
</dbReference>
<protein>
    <submittedName>
        <fullName evidence="6">Prepilin-type N-terminal cleavage/methylation domain-containing protein</fullName>
    </submittedName>
</protein>
<keyword evidence="5" id="KW-1133">Transmembrane helix</keyword>
<keyword evidence="5" id="KW-0812">Transmembrane</keyword>
<evidence type="ECO:0000256" key="1">
    <source>
        <dbReference type="ARBA" id="ARBA00004203"/>
    </source>
</evidence>
<evidence type="ECO:0000256" key="5">
    <source>
        <dbReference type="SAM" id="Phobius"/>
    </source>
</evidence>
<gene>
    <name evidence="6" type="ORF">SAMN04488058_10874</name>
</gene>